<keyword evidence="6" id="KW-0547">Nucleotide-binding</keyword>
<dbReference type="Pfam" id="PF00005">
    <property type="entry name" value="ABC_tran"/>
    <property type="match status" value="2"/>
</dbReference>
<dbReference type="PANTHER" id="PTHR43790:SF3">
    <property type="entry name" value="D-ALLOSE IMPORT ATP-BINDING PROTEIN ALSA-RELATED"/>
    <property type="match status" value="1"/>
</dbReference>
<dbReference type="InterPro" id="IPR003439">
    <property type="entry name" value="ABC_transporter-like_ATP-bd"/>
</dbReference>
<name>A0A2S8SSD2_9BACT</name>
<evidence type="ECO:0000313" key="11">
    <source>
        <dbReference type="EMBL" id="PQV63710.1"/>
    </source>
</evidence>
<proteinExistence type="predicted"/>
<keyword evidence="9" id="KW-0472">Membrane</keyword>
<dbReference type="GO" id="GO:0005524">
    <property type="term" value="F:ATP binding"/>
    <property type="evidence" value="ECO:0007669"/>
    <property type="project" value="UniProtKB-KW"/>
</dbReference>
<feature type="domain" description="ABC transporter" evidence="10">
    <location>
        <begin position="258"/>
        <end position="503"/>
    </location>
</feature>
<evidence type="ECO:0000256" key="9">
    <source>
        <dbReference type="ARBA" id="ARBA00023136"/>
    </source>
</evidence>
<dbReference type="PANTHER" id="PTHR43790">
    <property type="entry name" value="CARBOHYDRATE TRANSPORT ATP-BINDING PROTEIN MG119-RELATED"/>
    <property type="match status" value="1"/>
</dbReference>
<dbReference type="RefSeq" id="WP_105483871.1">
    <property type="nucleotide sequence ID" value="NZ_NIGF01000009.1"/>
</dbReference>
<dbReference type="InterPro" id="IPR027417">
    <property type="entry name" value="P-loop_NTPase"/>
</dbReference>
<dbReference type="InterPro" id="IPR050107">
    <property type="entry name" value="ABC_carbohydrate_import_ATPase"/>
</dbReference>
<evidence type="ECO:0000256" key="2">
    <source>
        <dbReference type="ARBA" id="ARBA00022448"/>
    </source>
</evidence>
<evidence type="ECO:0000256" key="1">
    <source>
        <dbReference type="ARBA" id="ARBA00004202"/>
    </source>
</evidence>
<evidence type="ECO:0000256" key="4">
    <source>
        <dbReference type="ARBA" id="ARBA00022597"/>
    </source>
</evidence>
<dbReference type="FunFam" id="3.40.50.300:FF:000127">
    <property type="entry name" value="Ribose import ATP-binding protein RbsA"/>
    <property type="match status" value="1"/>
</dbReference>
<dbReference type="PROSITE" id="PS50893">
    <property type="entry name" value="ABC_TRANSPORTER_2"/>
    <property type="match status" value="2"/>
</dbReference>
<dbReference type="PROSITE" id="PS00211">
    <property type="entry name" value="ABC_TRANSPORTER_1"/>
    <property type="match status" value="1"/>
</dbReference>
<dbReference type="GO" id="GO:0005886">
    <property type="term" value="C:plasma membrane"/>
    <property type="evidence" value="ECO:0007669"/>
    <property type="project" value="UniProtKB-SubCell"/>
</dbReference>
<comment type="caution">
    <text evidence="11">The sequence shown here is derived from an EMBL/GenBank/DDBJ whole genome shotgun (WGS) entry which is preliminary data.</text>
</comment>
<comment type="subcellular location">
    <subcellularLocation>
        <location evidence="1">Cell membrane</location>
        <topology evidence="1">Peripheral membrane protein</topology>
    </subcellularLocation>
</comment>
<dbReference type="OrthoDB" id="9771863at2"/>
<protein>
    <submittedName>
        <fullName evidence="11">Monosaccharide ABC transporter ATP-binding protein, CUT2 family</fullName>
    </submittedName>
</protein>
<feature type="domain" description="ABC transporter" evidence="10">
    <location>
        <begin position="6"/>
        <end position="244"/>
    </location>
</feature>
<dbReference type="AlphaFoldDB" id="A0A2S8SSD2"/>
<dbReference type="CDD" id="cd03216">
    <property type="entry name" value="ABC_Carb_Monos_I"/>
    <property type="match status" value="1"/>
</dbReference>
<dbReference type="CDD" id="cd03215">
    <property type="entry name" value="ABC_Carb_Monos_II"/>
    <property type="match status" value="1"/>
</dbReference>
<dbReference type="InterPro" id="IPR017871">
    <property type="entry name" value="ABC_transporter-like_CS"/>
</dbReference>
<dbReference type="Proteomes" id="UP000237684">
    <property type="component" value="Unassembled WGS sequence"/>
</dbReference>
<dbReference type="InterPro" id="IPR003593">
    <property type="entry name" value="AAA+_ATPase"/>
</dbReference>
<evidence type="ECO:0000313" key="12">
    <source>
        <dbReference type="Proteomes" id="UP000237684"/>
    </source>
</evidence>
<keyword evidence="4" id="KW-0762">Sugar transport</keyword>
<dbReference type="InParanoid" id="A0A2S8SSD2"/>
<evidence type="ECO:0000256" key="5">
    <source>
        <dbReference type="ARBA" id="ARBA00022737"/>
    </source>
</evidence>
<evidence type="ECO:0000256" key="7">
    <source>
        <dbReference type="ARBA" id="ARBA00022840"/>
    </source>
</evidence>
<evidence type="ECO:0000259" key="10">
    <source>
        <dbReference type="PROSITE" id="PS50893"/>
    </source>
</evidence>
<keyword evidence="12" id="KW-1185">Reference proteome</keyword>
<gene>
    <name evidence="11" type="ORF">B1R32_10949</name>
</gene>
<dbReference type="Gene3D" id="3.40.50.300">
    <property type="entry name" value="P-loop containing nucleotide triphosphate hydrolases"/>
    <property type="match status" value="2"/>
</dbReference>
<evidence type="ECO:0000256" key="6">
    <source>
        <dbReference type="ARBA" id="ARBA00022741"/>
    </source>
</evidence>
<reference evidence="11 12" key="1">
    <citation type="journal article" date="2018" name="Syst. Appl. Microbiol.">
        <title>Abditibacterium utsteinense sp. nov., the first cultivated member of candidate phylum FBP, isolated from ice-free Antarctic soil samples.</title>
        <authorList>
            <person name="Tahon G."/>
            <person name="Tytgat B."/>
            <person name="Lebbe L."/>
            <person name="Carlier A."/>
            <person name="Willems A."/>
        </authorList>
    </citation>
    <scope>NUCLEOTIDE SEQUENCE [LARGE SCALE GENOMIC DNA]</scope>
    <source>
        <strain evidence="11 12">LMG 29911</strain>
    </source>
</reference>
<dbReference type="SUPFAM" id="SSF52540">
    <property type="entry name" value="P-loop containing nucleoside triphosphate hydrolases"/>
    <property type="match status" value="2"/>
</dbReference>
<sequence length="509" mass="55095">MSQFLLRVENIQKRFGGVRALKGVSFGVGEAEVIAIIGENGAGKSTLMKTLGGVHTPDEGQIFVDDAPVTIGGVTDSMNCGIAFIHQELNVLDNLDVAANVFLGREPLKGGPLKLVDQATMRRETEKYLAQLGLRVSPDTPLSVLSIAEQQMVEIAKALSQKARLIIMDEPTSSLTLQETARLLEVIHQLKASGVSVIYISHRLGEIIEIADRVVALRDGANAGELAKEEITHDRMVSLMVGRDLERFHLPHKMPILDRFVTVKNLRTRRYPNQKVSFDIGRGEILGFAGLVGAGRSEVAQALFGVETALEGKICIGGGEPFLPKTARQAIDLGVYLVPEDRRKTGLILDFPIRDNISLPAVGKDSTGSFLHLVNRKKEGEVADAQRISLGIKTPTTENRAGNLSGGNQQKVVLAKFLSLSPRLMIFDEPTRGIDVGAKSEIYKLMRALAENGIAVIMISSDMEEVLGVADRIAVMCEGALTGFLTHKEASEETIMKLAVARSHEALAA</sequence>
<accession>A0A2S8SSD2</accession>
<organism evidence="11 12">
    <name type="scientific">Abditibacterium utsteinense</name>
    <dbReference type="NCBI Taxonomy" id="1960156"/>
    <lineage>
        <taxon>Bacteria</taxon>
        <taxon>Pseudomonadati</taxon>
        <taxon>Abditibacteriota</taxon>
        <taxon>Abditibacteriia</taxon>
        <taxon>Abditibacteriales</taxon>
        <taxon>Abditibacteriaceae</taxon>
        <taxon>Abditibacterium</taxon>
    </lineage>
</organism>
<keyword evidence="3" id="KW-1003">Cell membrane</keyword>
<dbReference type="EMBL" id="NIGF01000009">
    <property type="protein sequence ID" value="PQV63710.1"/>
    <property type="molecule type" value="Genomic_DNA"/>
</dbReference>
<keyword evidence="7 11" id="KW-0067">ATP-binding</keyword>
<dbReference type="SMART" id="SM00382">
    <property type="entry name" value="AAA"/>
    <property type="match status" value="2"/>
</dbReference>
<keyword evidence="2" id="KW-0813">Transport</keyword>
<keyword evidence="8" id="KW-1278">Translocase</keyword>
<dbReference type="GO" id="GO:0016887">
    <property type="term" value="F:ATP hydrolysis activity"/>
    <property type="evidence" value="ECO:0007669"/>
    <property type="project" value="InterPro"/>
</dbReference>
<keyword evidence="5" id="KW-0677">Repeat</keyword>
<evidence type="ECO:0000256" key="8">
    <source>
        <dbReference type="ARBA" id="ARBA00022967"/>
    </source>
</evidence>
<evidence type="ECO:0000256" key="3">
    <source>
        <dbReference type="ARBA" id="ARBA00022475"/>
    </source>
</evidence>